<keyword evidence="3" id="KW-1185">Reference proteome</keyword>
<dbReference type="PANTHER" id="PTHR23272">
    <property type="entry name" value="BED FINGER-RELATED"/>
    <property type="match status" value="1"/>
</dbReference>
<comment type="caution">
    <text evidence="2">The sequence shown here is derived from an EMBL/GenBank/DDBJ whole genome shotgun (WGS) entry which is preliminary data.</text>
</comment>
<dbReference type="SUPFAM" id="SSF53098">
    <property type="entry name" value="Ribonuclease H-like"/>
    <property type="match status" value="1"/>
</dbReference>
<proteinExistence type="predicted"/>
<dbReference type="EMBL" id="JBFOLK010000005">
    <property type="protein sequence ID" value="KAL2512863.1"/>
    <property type="molecule type" value="Genomic_DNA"/>
</dbReference>
<evidence type="ECO:0000259" key="1">
    <source>
        <dbReference type="Pfam" id="PF05699"/>
    </source>
</evidence>
<evidence type="ECO:0000313" key="3">
    <source>
        <dbReference type="Proteomes" id="UP001604336"/>
    </source>
</evidence>
<evidence type="ECO:0000313" key="2">
    <source>
        <dbReference type="EMBL" id="KAL2512863.1"/>
    </source>
</evidence>
<sequence length="134" mass="15383">MYKVYAEKTGRNVIQPPIPTHVSSSLDDNDLWSYLSLVRGSQYDIGSSFAFSLYCSSDIPLELARYFAHDMLNILDDEERNYFDILQWWRQNERQYPILSNMACDLLTPPVSTVASESALSTCGRVLSDFRNKV</sequence>
<gene>
    <name evidence="2" type="ORF">Adt_18463</name>
</gene>
<dbReference type="AlphaFoldDB" id="A0ABD1TJF2"/>
<dbReference type="Proteomes" id="UP001604336">
    <property type="component" value="Unassembled WGS sequence"/>
</dbReference>
<dbReference type="PANTHER" id="PTHR23272:SF190">
    <property type="entry name" value="ZINC FINGER, BED-TYPE-RELATED"/>
    <property type="match status" value="1"/>
</dbReference>
<feature type="domain" description="HAT C-terminal dimerisation" evidence="1">
    <location>
        <begin position="65"/>
        <end position="133"/>
    </location>
</feature>
<protein>
    <submittedName>
        <fullName evidence="2">Dimer Tnp hAT domain-containing protein</fullName>
    </submittedName>
</protein>
<dbReference type="InterPro" id="IPR012337">
    <property type="entry name" value="RNaseH-like_sf"/>
</dbReference>
<organism evidence="2 3">
    <name type="scientific">Abeliophyllum distichum</name>
    <dbReference type="NCBI Taxonomy" id="126358"/>
    <lineage>
        <taxon>Eukaryota</taxon>
        <taxon>Viridiplantae</taxon>
        <taxon>Streptophyta</taxon>
        <taxon>Embryophyta</taxon>
        <taxon>Tracheophyta</taxon>
        <taxon>Spermatophyta</taxon>
        <taxon>Magnoliopsida</taxon>
        <taxon>eudicotyledons</taxon>
        <taxon>Gunneridae</taxon>
        <taxon>Pentapetalae</taxon>
        <taxon>asterids</taxon>
        <taxon>lamiids</taxon>
        <taxon>Lamiales</taxon>
        <taxon>Oleaceae</taxon>
        <taxon>Forsythieae</taxon>
        <taxon>Abeliophyllum</taxon>
    </lineage>
</organism>
<name>A0ABD1TJF2_9LAMI</name>
<accession>A0ABD1TJF2</accession>
<dbReference type="Pfam" id="PF05699">
    <property type="entry name" value="Dimer_Tnp_hAT"/>
    <property type="match status" value="1"/>
</dbReference>
<reference evidence="3" key="1">
    <citation type="submission" date="2024-07" db="EMBL/GenBank/DDBJ databases">
        <title>Two chromosome-level genome assemblies of Korean endemic species Abeliophyllum distichum and Forsythia ovata (Oleaceae).</title>
        <authorList>
            <person name="Jang H."/>
        </authorList>
    </citation>
    <scope>NUCLEOTIDE SEQUENCE [LARGE SCALE GENOMIC DNA]</scope>
</reference>
<dbReference type="InterPro" id="IPR008906">
    <property type="entry name" value="HATC_C_dom"/>
</dbReference>